<evidence type="ECO:0000256" key="2">
    <source>
        <dbReference type="ARBA" id="ARBA00008814"/>
    </source>
</evidence>
<dbReference type="PROSITE" id="PS51257">
    <property type="entry name" value="PROKAR_LIPOPROTEIN"/>
    <property type="match status" value="1"/>
</dbReference>
<proteinExistence type="inferred from homology"/>
<dbReference type="InterPro" id="IPR051313">
    <property type="entry name" value="Bact_iron-sidero_bind"/>
</dbReference>
<dbReference type="PANTHER" id="PTHR30532:SF1">
    <property type="entry name" value="IRON(3+)-HYDROXAMATE-BINDING PROTEIN FHUD"/>
    <property type="match status" value="1"/>
</dbReference>
<reference evidence="7 8" key="1">
    <citation type="journal article" date="2009" name="Int. J. Syst. Evol. Microbiol.">
        <title>Nocardioides caeni sp. nov., isolated from wastewater.</title>
        <authorList>
            <person name="Yoon J.H."/>
            <person name="Kang S.J."/>
            <person name="Park S."/>
            <person name="Kim W."/>
            <person name="Oh T.K."/>
        </authorList>
    </citation>
    <scope>NUCLEOTIDE SEQUENCE [LARGE SCALE GENOMIC DNA]</scope>
    <source>
        <strain evidence="7 8">DSM 23134</strain>
    </source>
</reference>
<dbReference type="PANTHER" id="PTHR30532">
    <property type="entry name" value="IRON III DICITRATE-BINDING PERIPLASMIC PROTEIN"/>
    <property type="match status" value="1"/>
</dbReference>
<evidence type="ECO:0000256" key="1">
    <source>
        <dbReference type="ARBA" id="ARBA00004196"/>
    </source>
</evidence>
<name>A0A4S8N253_9ACTN</name>
<comment type="subcellular location">
    <subcellularLocation>
        <location evidence="1">Cell envelope</location>
    </subcellularLocation>
</comment>
<keyword evidence="3" id="KW-0813">Transport</keyword>
<keyword evidence="4 5" id="KW-0732">Signal</keyword>
<dbReference type="RefSeq" id="WP_136564397.1">
    <property type="nucleotide sequence ID" value="NZ_BAABLS010000005.1"/>
</dbReference>
<dbReference type="InterPro" id="IPR002491">
    <property type="entry name" value="ABC_transptr_periplasmic_BD"/>
</dbReference>
<feature type="chain" id="PRO_5020283829" evidence="5">
    <location>
        <begin position="29"/>
        <end position="330"/>
    </location>
</feature>
<evidence type="ECO:0000256" key="3">
    <source>
        <dbReference type="ARBA" id="ARBA00022448"/>
    </source>
</evidence>
<evidence type="ECO:0000256" key="4">
    <source>
        <dbReference type="ARBA" id="ARBA00022729"/>
    </source>
</evidence>
<dbReference type="GO" id="GO:0030288">
    <property type="term" value="C:outer membrane-bounded periplasmic space"/>
    <property type="evidence" value="ECO:0007669"/>
    <property type="project" value="TreeGrafter"/>
</dbReference>
<evidence type="ECO:0000313" key="7">
    <source>
        <dbReference type="EMBL" id="THV08884.1"/>
    </source>
</evidence>
<dbReference type="Pfam" id="PF01497">
    <property type="entry name" value="Peripla_BP_2"/>
    <property type="match status" value="1"/>
</dbReference>
<dbReference type="Gene3D" id="3.40.50.1980">
    <property type="entry name" value="Nitrogenase molybdenum iron protein domain"/>
    <property type="match status" value="2"/>
</dbReference>
<accession>A0A4S8N253</accession>
<dbReference type="SUPFAM" id="SSF53807">
    <property type="entry name" value="Helical backbone' metal receptor"/>
    <property type="match status" value="1"/>
</dbReference>
<protein>
    <submittedName>
        <fullName evidence="7">ABC transporter substrate-binding protein</fullName>
    </submittedName>
</protein>
<organism evidence="7 8">
    <name type="scientific">Nocardioides caeni</name>
    <dbReference type="NCBI Taxonomy" id="574700"/>
    <lineage>
        <taxon>Bacteria</taxon>
        <taxon>Bacillati</taxon>
        <taxon>Actinomycetota</taxon>
        <taxon>Actinomycetes</taxon>
        <taxon>Propionibacteriales</taxon>
        <taxon>Nocardioidaceae</taxon>
        <taxon>Nocardioides</taxon>
    </lineage>
</organism>
<comment type="caution">
    <text evidence="7">The sequence shown here is derived from an EMBL/GenBank/DDBJ whole genome shotgun (WGS) entry which is preliminary data.</text>
</comment>
<gene>
    <name evidence="7" type="ORF">E9934_18595</name>
</gene>
<dbReference type="Proteomes" id="UP000307087">
    <property type="component" value="Unassembled WGS sequence"/>
</dbReference>
<comment type="similarity">
    <text evidence="2">Belongs to the bacterial solute-binding protein 8 family.</text>
</comment>
<keyword evidence="8" id="KW-1185">Reference proteome</keyword>
<feature type="domain" description="Fe/B12 periplasmic-binding" evidence="6">
    <location>
        <begin position="60"/>
        <end position="327"/>
    </location>
</feature>
<dbReference type="EMBL" id="STGW01000022">
    <property type="protein sequence ID" value="THV08884.1"/>
    <property type="molecule type" value="Genomic_DNA"/>
</dbReference>
<dbReference type="OrthoDB" id="1846031at2"/>
<feature type="signal peptide" evidence="5">
    <location>
        <begin position="1"/>
        <end position="28"/>
    </location>
</feature>
<dbReference type="AlphaFoldDB" id="A0A4S8N253"/>
<evidence type="ECO:0000259" key="6">
    <source>
        <dbReference type="PROSITE" id="PS50983"/>
    </source>
</evidence>
<sequence>MSTTTVRRRWHAAAALVVTASLALSACAREDDGGSSDSASATHEVEDYFGTVELPVDPQRVVAGDGATLGNLFALGVKPVAAAANANSLPHHLAEQMDGVVDVRQGDDVNWEKVLELGPDLFITFAGSEDDAWNKELYDAATATGVPTFGYLYNYVHLEQIEHNFTETARAVGKEDVATERLEALHDRIAELAERVEQAGLGDVPVSVLRVGEDGFRSIRIGTSESIAFRALGIAQPEGQTDPEQFSIDISEENLDLLDSAHTLFVYEDDTGVGELDEVESSPLWEGLPAVQAGRVHQVSSGVWNSIDITGFELILDDIEEYFIAPAEAG</sequence>
<evidence type="ECO:0000256" key="5">
    <source>
        <dbReference type="SAM" id="SignalP"/>
    </source>
</evidence>
<dbReference type="PROSITE" id="PS50983">
    <property type="entry name" value="FE_B12_PBP"/>
    <property type="match status" value="1"/>
</dbReference>
<dbReference type="GO" id="GO:1901678">
    <property type="term" value="P:iron coordination entity transport"/>
    <property type="evidence" value="ECO:0007669"/>
    <property type="project" value="UniProtKB-ARBA"/>
</dbReference>
<evidence type="ECO:0000313" key="8">
    <source>
        <dbReference type="Proteomes" id="UP000307087"/>
    </source>
</evidence>